<dbReference type="InterPro" id="IPR023753">
    <property type="entry name" value="FAD/NAD-binding_dom"/>
</dbReference>
<evidence type="ECO:0000313" key="6">
    <source>
        <dbReference type="Proteomes" id="UP000034493"/>
    </source>
</evidence>
<dbReference type="GO" id="GO:0016491">
    <property type="term" value="F:oxidoreductase activity"/>
    <property type="evidence" value="ECO:0007669"/>
    <property type="project" value="InterPro"/>
</dbReference>
<dbReference type="PRINTS" id="PR00368">
    <property type="entry name" value="FADPNR"/>
</dbReference>
<evidence type="ECO:0000259" key="4">
    <source>
        <dbReference type="Pfam" id="PF07992"/>
    </source>
</evidence>
<evidence type="ECO:0000256" key="3">
    <source>
        <dbReference type="ARBA" id="ARBA00022827"/>
    </source>
</evidence>
<dbReference type="Gene3D" id="3.50.50.60">
    <property type="entry name" value="FAD/NAD(P)-binding domain"/>
    <property type="match status" value="2"/>
</dbReference>
<dbReference type="InterPro" id="IPR016156">
    <property type="entry name" value="FAD/NAD-linked_Rdtase_dimer_sf"/>
</dbReference>
<name>A0A0G0VTR2_9BACT</name>
<protein>
    <submittedName>
        <fullName evidence="5">FAD-dependent pyridine nucleotide-disulfide oxidoreductase</fullName>
    </submittedName>
</protein>
<dbReference type="Gene3D" id="3.30.390.30">
    <property type="match status" value="1"/>
</dbReference>
<dbReference type="PRINTS" id="PR00411">
    <property type="entry name" value="PNDRDTASEI"/>
</dbReference>
<dbReference type="PANTHER" id="PTHR43429">
    <property type="entry name" value="PYRIDINE NUCLEOTIDE-DISULFIDE OXIDOREDUCTASE DOMAIN-CONTAINING"/>
    <property type="match status" value="1"/>
</dbReference>
<organism evidence="5 6">
    <name type="scientific">Candidatus Curtissbacteria bacterium GW2011_GWA2_41_24</name>
    <dbReference type="NCBI Taxonomy" id="1618411"/>
    <lineage>
        <taxon>Bacteria</taxon>
        <taxon>Candidatus Curtissiibacteriota</taxon>
    </lineage>
</organism>
<reference evidence="5 6" key="1">
    <citation type="journal article" date="2015" name="Nature">
        <title>rRNA introns, odd ribosomes, and small enigmatic genomes across a large radiation of phyla.</title>
        <authorList>
            <person name="Brown C.T."/>
            <person name="Hug L.A."/>
            <person name="Thomas B.C."/>
            <person name="Sharon I."/>
            <person name="Castelle C.J."/>
            <person name="Singh A."/>
            <person name="Wilkins M.J."/>
            <person name="Williams K.H."/>
            <person name="Banfield J.F."/>
        </authorList>
    </citation>
    <scope>NUCLEOTIDE SEQUENCE [LARGE SCALE GENOMIC DNA]</scope>
</reference>
<dbReference type="AlphaFoldDB" id="A0A0G0VTR2"/>
<evidence type="ECO:0000256" key="2">
    <source>
        <dbReference type="ARBA" id="ARBA00022630"/>
    </source>
</evidence>
<evidence type="ECO:0000313" key="5">
    <source>
        <dbReference type="EMBL" id="KKS04264.1"/>
    </source>
</evidence>
<dbReference type="Pfam" id="PF07992">
    <property type="entry name" value="Pyr_redox_2"/>
    <property type="match status" value="1"/>
</dbReference>
<keyword evidence="2" id="KW-0285">Flavoprotein</keyword>
<comment type="cofactor">
    <cofactor evidence="1">
        <name>FAD</name>
        <dbReference type="ChEBI" id="CHEBI:57692"/>
    </cofactor>
</comment>
<accession>A0A0G0VTR2</accession>
<sequence length="442" mass="48022">MKSVDLLVVGGSAAGTTAAEVFRSLKPQSSITIVSDEPYEEYSRILLSNYLRGEIARDKLFLKKPSWYQEKNIEFVKGVKADSLESASHRVKVSTGGEYQYGKLLITTGGSVIRLPITGDDLGNVFYLRTLDDADAILAQVVNSRQAVIIGGGFISLDFATCFRANGVEDVLVLVIEDYYWQGKLDRDSSQVLQKTLEKNGVKVLTNEEVAELRSSISIRDRTPVVREVVTKSGKTFEADIVGIGVGIKTDLDWFKGSGIKVNRGIVTNEYLETNVPDIYAAGDCAEFWDVIFKRQHIMGNWANATSQGLAVGKTIAGVRTVFETASSYSADFFDRPRVDTSRSTGTAKSPRVEAGGHCSFIGVTDESFADEVVTRGTVAEGKMTRIFIKEISGTTRIVGATVINNPAEVGPLTMAVKGKIDISVHKGSLADANFDLKNLVS</sequence>
<dbReference type="PANTHER" id="PTHR43429:SF3">
    <property type="entry name" value="NITRITE REDUCTASE [NAD(P)H]"/>
    <property type="match status" value="1"/>
</dbReference>
<dbReference type="InterPro" id="IPR036188">
    <property type="entry name" value="FAD/NAD-bd_sf"/>
</dbReference>
<dbReference type="SUPFAM" id="SSF51905">
    <property type="entry name" value="FAD/NAD(P)-binding domain"/>
    <property type="match status" value="2"/>
</dbReference>
<comment type="caution">
    <text evidence="5">The sequence shown here is derived from an EMBL/GenBank/DDBJ whole genome shotgun (WGS) entry which is preliminary data.</text>
</comment>
<dbReference type="InterPro" id="IPR050260">
    <property type="entry name" value="FAD-bd_OxRdtase"/>
</dbReference>
<gene>
    <name evidence="5" type="ORF">UU56_C0008G0071</name>
</gene>
<dbReference type="EMBL" id="LCBC01000008">
    <property type="protein sequence ID" value="KKS04264.1"/>
    <property type="molecule type" value="Genomic_DNA"/>
</dbReference>
<feature type="domain" description="FAD/NAD(P)-binding" evidence="4">
    <location>
        <begin position="5"/>
        <end position="309"/>
    </location>
</feature>
<evidence type="ECO:0000256" key="1">
    <source>
        <dbReference type="ARBA" id="ARBA00001974"/>
    </source>
</evidence>
<dbReference type="Proteomes" id="UP000034493">
    <property type="component" value="Unassembled WGS sequence"/>
</dbReference>
<keyword evidence="3" id="KW-0274">FAD</keyword>
<proteinExistence type="predicted"/>